<reference evidence="1 2" key="1">
    <citation type="submission" date="2018-04" db="EMBL/GenBank/DDBJ databases">
        <title>Genomic Encyclopedia of Archaeal and Bacterial Type Strains, Phase II (KMG-II): from individual species to whole genera.</title>
        <authorList>
            <person name="Goeker M."/>
        </authorList>
    </citation>
    <scope>NUCLEOTIDE SEQUENCE [LARGE SCALE GENOMIC DNA]</scope>
    <source>
        <strain evidence="1 2">DSM 45169</strain>
    </source>
</reference>
<dbReference type="Gene3D" id="2.60.290.11">
    <property type="entry name" value="TM1070-like"/>
    <property type="match status" value="1"/>
</dbReference>
<comment type="caution">
    <text evidence="1">The sequence shown here is derived from an EMBL/GenBank/DDBJ whole genome shotgun (WGS) entry which is preliminary data.</text>
</comment>
<dbReference type="AlphaFoldDB" id="A0A2T4Z7U2"/>
<dbReference type="OrthoDB" id="512504at2"/>
<accession>A0A2T4Z7U2</accession>
<protein>
    <recommendedName>
        <fullName evidence="3">Sensory rhodopsin transducer</fullName>
    </recommendedName>
</protein>
<name>A0A2T4Z7U2_9BACL</name>
<dbReference type="EMBL" id="PZZP01000001">
    <property type="protein sequence ID" value="PTM57968.1"/>
    <property type="molecule type" value="Genomic_DNA"/>
</dbReference>
<evidence type="ECO:0000313" key="1">
    <source>
        <dbReference type="EMBL" id="PTM57968.1"/>
    </source>
</evidence>
<evidence type="ECO:0000313" key="2">
    <source>
        <dbReference type="Proteomes" id="UP000241639"/>
    </source>
</evidence>
<dbReference type="InterPro" id="IPR009794">
    <property type="entry name" value="ASRT"/>
</dbReference>
<evidence type="ECO:0008006" key="3">
    <source>
        <dbReference type="Google" id="ProtNLM"/>
    </source>
</evidence>
<sequence length="127" mass="14181">MEAYGEKVWLIPDAYFPTYSSGRFPSHEAVCLLNTGERDANVELTLFFEEREPLTGFCVTCPAARTRHVRMDQLKSEEGHGIPAGVPYSILVQSDIPIVVQYSRMDTTQAEMALMTTMAYQGNGNGR</sequence>
<keyword evidence="2" id="KW-1185">Reference proteome</keyword>
<dbReference type="RefSeq" id="WP_107724827.1">
    <property type="nucleotide sequence ID" value="NZ_PZZP01000001.1"/>
</dbReference>
<dbReference type="Pfam" id="PF07100">
    <property type="entry name" value="ASRT"/>
    <property type="match status" value="1"/>
</dbReference>
<dbReference type="SUPFAM" id="SSF89232">
    <property type="entry name" value="Hypothetical protein TM1070"/>
    <property type="match status" value="1"/>
</dbReference>
<dbReference type="InterPro" id="IPR036698">
    <property type="entry name" value="TM1070-like_sf"/>
</dbReference>
<gene>
    <name evidence="1" type="ORF">C8J48_0537</name>
</gene>
<dbReference type="Proteomes" id="UP000241639">
    <property type="component" value="Unassembled WGS sequence"/>
</dbReference>
<dbReference type="PIRSF" id="PIRSF008711">
    <property type="entry name" value="UCP008711"/>
    <property type="match status" value="1"/>
</dbReference>
<proteinExistence type="predicted"/>
<organism evidence="1 2">
    <name type="scientific">Desmospora activa DSM 45169</name>
    <dbReference type="NCBI Taxonomy" id="1121389"/>
    <lineage>
        <taxon>Bacteria</taxon>
        <taxon>Bacillati</taxon>
        <taxon>Bacillota</taxon>
        <taxon>Bacilli</taxon>
        <taxon>Bacillales</taxon>
        <taxon>Thermoactinomycetaceae</taxon>
        <taxon>Desmospora</taxon>
    </lineage>
</organism>